<reference evidence="1" key="1">
    <citation type="submission" date="2021-06" db="EMBL/GenBank/DDBJ databases">
        <authorList>
            <person name="Kallberg Y."/>
            <person name="Tangrot J."/>
            <person name="Rosling A."/>
        </authorList>
    </citation>
    <scope>NUCLEOTIDE SEQUENCE</scope>
    <source>
        <strain evidence="1">UK204</strain>
    </source>
</reference>
<sequence length="71" mass="8240">MISGTAIRPDLSCLVNEIPILNSEIKLPGFTPLQQQKDRLKVQLRGRKSINQLLRMKGDPEEMEIWWNHTL</sequence>
<name>A0A9N9HTE7_9GLOM</name>
<evidence type="ECO:0000313" key="2">
    <source>
        <dbReference type="Proteomes" id="UP000789570"/>
    </source>
</evidence>
<proteinExistence type="predicted"/>
<keyword evidence="2" id="KW-1185">Reference proteome</keyword>
<evidence type="ECO:0000313" key="1">
    <source>
        <dbReference type="EMBL" id="CAG8704838.1"/>
    </source>
</evidence>
<dbReference type="OrthoDB" id="2440309at2759"/>
<comment type="caution">
    <text evidence="1">The sequence shown here is derived from an EMBL/GenBank/DDBJ whole genome shotgun (WGS) entry which is preliminary data.</text>
</comment>
<organism evidence="1 2">
    <name type="scientific">Funneliformis caledonium</name>
    <dbReference type="NCBI Taxonomy" id="1117310"/>
    <lineage>
        <taxon>Eukaryota</taxon>
        <taxon>Fungi</taxon>
        <taxon>Fungi incertae sedis</taxon>
        <taxon>Mucoromycota</taxon>
        <taxon>Glomeromycotina</taxon>
        <taxon>Glomeromycetes</taxon>
        <taxon>Glomerales</taxon>
        <taxon>Glomeraceae</taxon>
        <taxon>Funneliformis</taxon>
    </lineage>
</organism>
<gene>
    <name evidence="1" type="ORF">FCALED_LOCUS13649</name>
</gene>
<accession>A0A9N9HTE7</accession>
<dbReference type="EMBL" id="CAJVPQ010008238">
    <property type="protein sequence ID" value="CAG8704838.1"/>
    <property type="molecule type" value="Genomic_DNA"/>
</dbReference>
<dbReference type="Proteomes" id="UP000789570">
    <property type="component" value="Unassembled WGS sequence"/>
</dbReference>
<dbReference type="AlphaFoldDB" id="A0A9N9HTE7"/>
<protein>
    <submittedName>
        <fullName evidence="1">6915_t:CDS:1</fullName>
    </submittedName>
</protein>